<gene>
    <name evidence="1" type="ORF">C8N47_10988</name>
</gene>
<organism evidence="1 2">
    <name type="scientific">Mangrovibacterium marinum</name>
    <dbReference type="NCBI Taxonomy" id="1639118"/>
    <lineage>
        <taxon>Bacteria</taxon>
        <taxon>Pseudomonadati</taxon>
        <taxon>Bacteroidota</taxon>
        <taxon>Bacteroidia</taxon>
        <taxon>Marinilabiliales</taxon>
        <taxon>Prolixibacteraceae</taxon>
        <taxon>Mangrovibacterium</taxon>
    </lineage>
</organism>
<comment type="caution">
    <text evidence="1">The sequence shown here is derived from an EMBL/GenBank/DDBJ whole genome shotgun (WGS) entry which is preliminary data.</text>
</comment>
<keyword evidence="2" id="KW-1185">Reference proteome</keyword>
<dbReference type="Proteomes" id="UP000243525">
    <property type="component" value="Unassembled WGS sequence"/>
</dbReference>
<dbReference type="EMBL" id="QAAD01000009">
    <property type="protein sequence ID" value="PTN08352.1"/>
    <property type="molecule type" value="Genomic_DNA"/>
</dbReference>
<dbReference type="PROSITE" id="PS51257">
    <property type="entry name" value="PROKAR_LIPOPROTEIN"/>
    <property type="match status" value="1"/>
</dbReference>
<evidence type="ECO:0008006" key="3">
    <source>
        <dbReference type="Google" id="ProtNLM"/>
    </source>
</evidence>
<proteinExistence type="predicted"/>
<evidence type="ECO:0000313" key="1">
    <source>
        <dbReference type="EMBL" id="PTN08352.1"/>
    </source>
</evidence>
<sequence>MKHLTIIGFVFLIIFACSNKREMVIEARQGENMEDTVTYELVVLDPGFDSWYLLHDSPSKYHSQSYYEGWNQRYVDAWNYQHIGHRYAQVIEGNIDYQPGIDYGFELNHKLFYYFMYVENELDIQLIPDGPKTY</sequence>
<accession>A0A2T5C168</accession>
<dbReference type="Pfam" id="PF19643">
    <property type="entry name" value="DUF6146"/>
    <property type="match status" value="1"/>
</dbReference>
<dbReference type="InterPro" id="IPR046144">
    <property type="entry name" value="DUF6146"/>
</dbReference>
<protein>
    <recommendedName>
        <fullName evidence="3">Lipoprotein</fullName>
    </recommendedName>
</protein>
<reference evidence="1 2" key="1">
    <citation type="submission" date="2018-04" db="EMBL/GenBank/DDBJ databases">
        <title>Genomic Encyclopedia of Archaeal and Bacterial Type Strains, Phase II (KMG-II): from individual species to whole genera.</title>
        <authorList>
            <person name="Goeker M."/>
        </authorList>
    </citation>
    <scope>NUCLEOTIDE SEQUENCE [LARGE SCALE GENOMIC DNA]</scope>
    <source>
        <strain evidence="1 2">DSM 28823</strain>
    </source>
</reference>
<evidence type="ECO:0000313" key="2">
    <source>
        <dbReference type="Proteomes" id="UP000243525"/>
    </source>
</evidence>
<dbReference type="RefSeq" id="WP_107822496.1">
    <property type="nucleotide sequence ID" value="NZ_OY782574.1"/>
</dbReference>
<dbReference type="OrthoDB" id="1119488at2"/>
<name>A0A2T5C168_9BACT</name>
<dbReference type="AlphaFoldDB" id="A0A2T5C168"/>